<proteinExistence type="predicted"/>
<organism evidence="3 4">
    <name type="scientific">Crucibulum laeve</name>
    <dbReference type="NCBI Taxonomy" id="68775"/>
    <lineage>
        <taxon>Eukaryota</taxon>
        <taxon>Fungi</taxon>
        <taxon>Dikarya</taxon>
        <taxon>Basidiomycota</taxon>
        <taxon>Agaricomycotina</taxon>
        <taxon>Agaricomycetes</taxon>
        <taxon>Agaricomycetidae</taxon>
        <taxon>Agaricales</taxon>
        <taxon>Agaricineae</taxon>
        <taxon>Nidulariaceae</taxon>
        <taxon>Crucibulum</taxon>
    </lineage>
</organism>
<gene>
    <name evidence="3" type="ORF">BDQ12DRAFT_657458</name>
</gene>
<keyword evidence="1" id="KW-1133">Transmembrane helix</keyword>
<feature type="transmembrane region" description="Helical" evidence="1">
    <location>
        <begin position="139"/>
        <end position="159"/>
    </location>
</feature>
<dbReference type="InterPro" id="IPR045340">
    <property type="entry name" value="DUF6533"/>
</dbReference>
<keyword evidence="1" id="KW-0472">Membrane</keyword>
<accession>A0A5C3LPN5</accession>
<keyword evidence="1" id="KW-0812">Transmembrane</keyword>
<evidence type="ECO:0000259" key="2">
    <source>
        <dbReference type="Pfam" id="PF20151"/>
    </source>
</evidence>
<dbReference type="EMBL" id="ML213639">
    <property type="protein sequence ID" value="TFK33946.1"/>
    <property type="molecule type" value="Genomic_DNA"/>
</dbReference>
<evidence type="ECO:0000256" key="1">
    <source>
        <dbReference type="SAM" id="Phobius"/>
    </source>
</evidence>
<sequence>MPDVSAIDIPKALQHVQFQNYLDMASIAILVYDYWITFSLEVEYIWPSSWSIAKGLFLITRYLPFVDAATVLSRNYIPGLSTGACELIYRINAISILVGVVIGESTDRFFYSHSPSSSHFYIVILSLRTWAVWGKGRKFGILLAIFTVVVVIPTIPVLTRVSDSTKFIMPPQPLDRGCFFVGGSRLLSLSWMILMLYDGVLLMLMVIKGFRELSLTANQRLLRVVLQQGILYYLYLFGLSTANVIIIWTLPVDRVNLMALLERIIHALLTCRVVFYIRQQVSTQQMYGHSLTSVIASSVEFENHPLQVI</sequence>
<evidence type="ECO:0000313" key="4">
    <source>
        <dbReference type="Proteomes" id="UP000308652"/>
    </source>
</evidence>
<dbReference type="OrthoDB" id="3350812at2759"/>
<feature type="domain" description="DUF6533" evidence="2">
    <location>
        <begin position="21"/>
        <end position="66"/>
    </location>
</feature>
<name>A0A5C3LPN5_9AGAR</name>
<reference evidence="3 4" key="1">
    <citation type="journal article" date="2019" name="Nat. Ecol. Evol.">
        <title>Megaphylogeny resolves global patterns of mushroom evolution.</title>
        <authorList>
            <person name="Varga T."/>
            <person name="Krizsan K."/>
            <person name="Foldi C."/>
            <person name="Dima B."/>
            <person name="Sanchez-Garcia M."/>
            <person name="Sanchez-Ramirez S."/>
            <person name="Szollosi G.J."/>
            <person name="Szarkandi J.G."/>
            <person name="Papp V."/>
            <person name="Albert L."/>
            <person name="Andreopoulos W."/>
            <person name="Angelini C."/>
            <person name="Antonin V."/>
            <person name="Barry K.W."/>
            <person name="Bougher N.L."/>
            <person name="Buchanan P."/>
            <person name="Buyck B."/>
            <person name="Bense V."/>
            <person name="Catcheside P."/>
            <person name="Chovatia M."/>
            <person name="Cooper J."/>
            <person name="Damon W."/>
            <person name="Desjardin D."/>
            <person name="Finy P."/>
            <person name="Geml J."/>
            <person name="Haridas S."/>
            <person name="Hughes K."/>
            <person name="Justo A."/>
            <person name="Karasinski D."/>
            <person name="Kautmanova I."/>
            <person name="Kiss B."/>
            <person name="Kocsube S."/>
            <person name="Kotiranta H."/>
            <person name="LaButti K.M."/>
            <person name="Lechner B.E."/>
            <person name="Liimatainen K."/>
            <person name="Lipzen A."/>
            <person name="Lukacs Z."/>
            <person name="Mihaltcheva S."/>
            <person name="Morgado L.N."/>
            <person name="Niskanen T."/>
            <person name="Noordeloos M.E."/>
            <person name="Ohm R.A."/>
            <person name="Ortiz-Santana B."/>
            <person name="Ovrebo C."/>
            <person name="Racz N."/>
            <person name="Riley R."/>
            <person name="Savchenko A."/>
            <person name="Shiryaev A."/>
            <person name="Soop K."/>
            <person name="Spirin V."/>
            <person name="Szebenyi C."/>
            <person name="Tomsovsky M."/>
            <person name="Tulloss R.E."/>
            <person name="Uehling J."/>
            <person name="Grigoriev I.V."/>
            <person name="Vagvolgyi C."/>
            <person name="Papp T."/>
            <person name="Martin F.M."/>
            <person name="Miettinen O."/>
            <person name="Hibbett D.S."/>
            <person name="Nagy L.G."/>
        </authorList>
    </citation>
    <scope>NUCLEOTIDE SEQUENCE [LARGE SCALE GENOMIC DNA]</scope>
    <source>
        <strain evidence="3 4">CBS 166.37</strain>
    </source>
</reference>
<protein>
    <recommendedName>
        <fullName evidence="2">DUF6533 domain-containing protein</fullName>
    </recommendedName>
</protein>
<dbReference type="AlphaFoldDB" id="A0A5C3LPN5"/>
<feature type="transmembrane region" description="Helical" evidence="1">
    <location>
        <begin position="230"/>
        <end position="251"/>
    </location>
</feature>
<dbReference type="Pfam" id="PF20151">
    <property type="entry name" value="DUF6533"/>
    <property type="match status" value="1"/>
</dbReference>
<evidence type="ECO:0000313" key="3">
    <source>
        <dbReference type="EMBL" id="TFK33946.1"/>
    </source>
</evidence>
<dbReference type="Proteomes" id="UP000308652">
    <property type="component" value="Unassembled WGS sequence"/>
</dbReference>
<feature type="transmembrane region" description="Helical" evidence="1">
    <location>
        <begin position="189"/>
        <end position="210"/>
    </location>
</feature>
<keyword evidence="4" id="KW-1185">Reference proteome</keyword>